<evidence type="ECO:0000313" key="1">
    <source>
        <dbReference type="EMBL" id="QCD65117.1"/>
    </source>
</evidence>
<protein>
    <submittedName>
        <fullName evidence="1">PhiH1 repressor</fullName>
    </submittedName>
</protein>
<dbReference type="SUPFAM" id="SSF46785">
    <property type="entry name" value="Winged helix' DNA-binding domain"/>
    <property type="match status" value="1"/>
</dbReference>
<organism evidence="1 2">
    <name type="scientific">Halomicrobium mukohataei</name>
    <dbReference type="NCBI Taxonomy" id="57705"/>
    <lineage>
        <taxon>Archaea</taxon>
        <taxon>Methanobacteriati</taxon>
        <taxon>Methanobacteriota</taxon>
        <taxon>Stenosarchaea group</taxon>
        <taxon>Halobacteria</taxon>
        <taxon>Halobacteriales</taxon>
        <taxon>Haloarculaceae</taxon>
        <taxon>Halomicrobium</taxon>
    </lineage>
</organism>
<dbReference type="EMBL" id="CP039375">
    <property type="protein sequence ID" value="QCD65117.1"/>
    <property type="molecule type" value="Genomic_DNA"/>
</dbReference>
<accession>A0A4D6KAP7</accession>
<sequence>MSPATRDSDNMRKQADWMVPSDNRILELIREYGNLTPSAIEAKGGPVRQHASTRCSELAEYGLLQQVHRGLYGITEDGIAYLDEELDASELAPVEDAE</sequence>
<dbReference type="AlphaFoldDB" id="A0A4D6KAP7"/>
<dbReference type="InterPro" id="IPR036390">
    <property type="entry name" value="WH_DNA-bd_sf"/>
</dbReference>
<dbReference type="Gene3D" id="1.10.10.10">
    <property type="entry name" value="Winged helix-like DNA-binding domain superfamily/Winged helix DNA-binding domain"/>
    <property type="match status" value="1"/>
</dbReference>
<evidence type="ECO:0000313" key="2">
    <source>
        <dbReference type="Proteomes" id="UP000297053"/>
    </source>
</evidence>
<dbReference type="KEGG" id="halz:E5139_05475"/>
<reference evidence="1 2" key="2">
    <citation type="submission" date="2019-04" db="EMBL/GenBank/DDBJ databases">
        <authorList>
            <person name="Yang S."/>
            <person name="Wei W."/>
        </authorList>
    </citation>
    <scope>NUCLEOTIDE SEQUENCE [LARGE SCALE GENOMIC DNA]</scope>
    <source>
        <strain evidence="2">ZP60</strain>
    </source>
</reference>
<reference evidence="1 2" key="1">
    <citation type="submission" date="2019-04" db="EMBL/GenBank/DDBJ databases">
        <title>Complete genome sequence of Arthrobacter sp. ZXY-2 associated with effective atrazine degradation and salt adaptation.</title>
        <authorList>
            <person name="Zhao X."/>
        </authorList>
    </citation>
    <scope>NUCLEOTIDE SEQUENCE [LARGE SCALE GENOMIC DNA]</scope>
    <source>
        <strain evidence="2">ZP60</strain>
    </source>
</reference>
<dbReference type="InterPro" id="IPR036388">
    <property type="entry name" value="WH-like_DNA-bd_sf"/>
</dbReference>
<gene>
    <name evidence="1" type="ORF">E5139_05475</name>
</gene>
<proteinExistence type="predicted"/>
<name>A0A4D6KAP7_9EURY</name>
<dbReference type="Proteomes" id="UP000297053">
    <property type="component" value="Chromosome"/>
</dbReference>